<proteinExistence type="predicted"/>
<keyword evidence="2" id="KW-1185">Reference proteome</keyword>
<sequence length="97" mass="10735">MKQALSSDSVDEQRGQRKAQGEFAQQIRGMVKSILECSEQEGETTARSLDETARGILLDRGSASFESDKNLEQPDRDDYAFAGHNPVAEEVSEDRSV</sequence>
<protein>
    <submittedName>
        <fullName evidence="1">Uncharacterized protein</fullName>
    </submittedName>
</protein>
<evidence type="ECO:0000313" key="1">
    <source>
        <dbReference type="EMBL" id="KAK3717213.1"/>
    </source>
</evidence>
<dbReference type="Proteomes" id="UP001281147">
    <property type="component" value="Unassembled WGS sequence"/>
</dbReference>
<evidence type="ECO:0000313" key="2">
    <source>
        <dbReference type="Proteomes" id="UP001281147"/>
    </source>
</evidence>
<comment type="caution">
    <text evidence="1">The sequence shown here is derived from an EMBL/GenBank/DDBJ whole genome shotgun (WGS) entry which is preliminary data.</text>
</comment>
<reference evidence="1" key="1">
    <citation type="submission" date="2023-07" db="EMBL/GenBank/DDBJ databases">
        <title>Black Yeasts Isolated from many extreme environments.</title>
        <authorList>
            <person name="Coleine C."/>
            <person name="Stajich J.E."/>
            <person name="Selbmann L."/>
        </authorList>
    </citation>
    <scope>NUCLEOTIDE SEQUENCE</scope>
    <source>
        <strain evidence="1">CCFEE 5714</strain>
    </source>
</reference>
<name>A0ACC3NHY5_9PEZI</name>
<accession>A0ACC3NHY5</accession>
<gene>
    <name evidence="1" type="ORF">LTR37_005922</name>
</gene>
<organism evidence="1 2">
    <name type="scientific">Vermiconidia calcicola</name>
    <dbReference type="NCBI Taxonomy" id="1690605"/>
    <lineage>
        <taxon>Eukaryota</taxon>
        <taxon>Fungi</taxon>
        <taxon>Dikarya</taxon>
        <taxon>Ascomycota</taxon>
        <taxon>Pezizomycotina</taxon>
        <taxon>Dothideomycetes</taxon>
        <taxon>Dothideomycetidae</taxon>
        <taxon>Mycosphaerellales</taxon>
        <taxon>Extremaceae</taxon>
        <taxon>Vermiconidia</taxon>
    </lineage>
</organism>
<dbReference type="EMBL" id="JAUTXU010000038">
    <property type="protein sequence ID" value="KAK3717213.1"/>
    <property type="molecule type" value="Genomic_DNA"/>
</dbReference>